<dbReference type="RefSeq" id="WP_014161422.1">
    <property type="nucleotide sequence ID" value="NC_016147.2"/>
</dbReference>
<dbReference type="STRING" id="1045855.DSC_13025"/>
<dbReference type="KEGG" id="psd:DSC_13025"/>
<protein>
    <recommendedName>
        <fullName evidence="4">Transmembrane protein</fullName>
    </recommendedName>
</protein>
<dbReference type="HOGENOM" id="CLU_169077_0_0_6"/>
<keyword evidence="3" id="KW-1185">Reference proteome</keyword>
<dbReference type="AlphaFoldDB" id="G7USJ8"/>
<evidence type="ECO:0000313" key="3">
    <source>
        <dbReference type="Proteomes" id="UP000005870"/>
    </source>
</evidence>
<gene>
    <name evidence="2" type="ordered locus">DSC_13025</name>
</gene>
<evidence type="ECO:0000313" key="2">
    <source>
        <dbReference type="EMBL" id="AER57249.1"/>
    </source>
</evidence>
<organism evidence="2 3">
    <name type="scientific">Pseudoxanthomonas spadix (strain BD-a59)</name>
    <dbReference type="NCBI Taxonomy" id="1045855"/>
    <lineage>
        <taxon>Bacteria</taxon>
        <taxon>Pseudomonadati</taxon>
        <taxon>Pseudomonadota</taxon>
        <taxon>Gammaproteobacteria</taxon>
        <taxon>Lysobacterales</taxon>
        <taxon>Lysobacteraceae</taxon>
        <taxon>Pseudoxanthomonas</taxon>
    </lineage>
</organism>
<reference evidence="2 3" key="1">
    <citation type="journal article" date="2012" name="J. Bacteriol.">
        <title>Complete Genome Sequence of the BTEX-Degrading Bacterium Pseudoxanthomonas spadix BD-a59.</title>
        <authorList>
            <person name="Lee S.H."/>
            <person name="Jin H.M."/>
            <person name="Lee H.J."/>
            <person name="Kim J.M."/>
            <person name="Jeon C.O."/>
        </authorList>
    </citation>
    <scope>NUCLEOTIDE SEQUENCE [LARGE SCALE GENOMIC DNA]</scope>
    <source>
        <strain evidence="2 3">BD-a59</strain>
    </source>
</reference>
<dbReference type="OrthoDB" id="5976069at2"/>
<keyword evidence="1" id="KW-1133">Transmembrane helix</keyword>
<dbReference type="eggNOG" id="ENOG5031EBE">
    <property type="taxonomic scope" value="Bacteria"/>
</dbReference>
<dbReference type="EMBL" id="CP003093">
    <property type="protein sequence ID" value="AER57249.1"/>
    <property type="molecule type" value="Genomic_DNA"/>
</dbReference>
<name>G7USJ8_PSEUP</name>
<feature type="transmembrane region" description="Helical" evidence="1">
    <location>
        <begin position="47"/>
        <end position="68"/>
    </location>
</feature>
<sequence>MSSPSDFDRHARQLHAASLASLSPQTLARLRNARQASGQGARRSRSLTWLGATACTMLLAVLAASQLLPPRQHGAPAGQMPTIAALPRADEADAFVSTAEVLDQNPDLYLWLGSDAWLAME</sequence>
<dbReference type="Proteomes" id="UP000005870">
    <property type="component" value="Chromosome"/>
</dbReference>
<keyword evidence="1" id="KW-0472">Membrane</keyword>
<keyword evidence="1" id="KW-0812">Transmembrane</keyword>
<proteinExistence type="predicted"/>
<accession>G7USJ8</accession>
<evidence type="ECO:0008006" key="4">
    <source>
        <dbReference type="Google" id="ProtNLM"/>
    </source>
</evidence>
<evidence type="ECO:0000256" key="1">
    <source>
        <dbReference type="SAM" id="Phobius"/>
    </source>
</evidence>